<dbReference type="PANTHER" id="PTHR10465:SF0">
    <property type="entry name" value="SARCALUMENIN"/>
    <property type="match status" value="1"/>
</dbReference>
<dbReference type="GO" id="GO:0005741">
    <property type="term" value="C:mitochondrial outer membrane"/>
    <property type="evidence" value="ECO:0007669"/>
    <property type="project" value="TreeGrafter"/>
</dbReference>
<evidence type="ECO:0000256" key="5">
    <source>
        <dbReference type="ARBA" id="ARBA00023136"/>
    </source>
</evidence>
<evidence type="ECO:0000256" key="4">
    <source>
        <dbReference type="ARBA" id="ARBA00023134"/>
    </source>
</evidence>
<accession>A0AAD5YEL5</accession>
<gene>
    <name evidence="7" type="ORF">NLI96_g7767</name>
</gene>
<dbReference type="GO" id="GO:0008053">
    <property type="term" value="P:mitochondrial fusion"/>
    <property type="evidence" value="ECO:0007669"/>
    <property type="project" value="TreeGrafter"/>
</dbReference>
<reference evidence="7" key="1">
    <citation type="submission" date="2022-07" db="EMBL/GenBank/DDBJ databases">
        <title>Genome Sequence of Physisporinus lineatus.</title>
        <authorList>
            <person name="Buettner E."/>
        </authorList>
    </citation>
    <scope>NUCLEOTIDE SEQUENCE</scope>
    <source>
        <strain evidence="7">VT162</strain>
    </source>
</reference>
<evidence type="ECO:0000313" key="8">
    <source>
        <dbReference type="Proteomes" id="UP001212997"/>
    </source>
</evidence>
<proteinExistence type="predicted"/>
<evidence type="ECO:0000256" key="1">
    <source>
        <dbReference type="ARBA" id="ARBA00004370"/>
    </source>
</evidence>
<dbReference type="PANTHER" id="PTHR10465">
    <property type="entry name" value="TRANSMEMBRANE GTPASE FZO1"/>
    <property type="match status" value="1"/>
</dbReference>
<keyword evidence="8" id="KW-1185">Reference proteome</keyword>
<keyword evidence="5" id="KW-0472">Membrane</keyword>
<organism evidence="7 8">
    <name type="scientific">Meripilus lineatus</name>
    <dbReference type="NCBI Taxonomy" id="2056292"/>
    <lineage>
        <taxon>Eukaryota</taxon>
        <taxon>Fungi</taxon>
        <taxon>Dikarya</taxon>
        <taxon>Basidiomycota</taxon>
        <taxon>Agaricomycotina</taxon>
        <taxon>Agaricomycetes</taxon>
        <taxon>Polyporales</taxon>
        <taxon>Meripilaceae</taxon>
        <taxon>Meripilus</taxon>
    </lineage>
</organism>
<dbReference type="GO" id="GO:0005525">
    <property type="term" value="F:GTP binding"/>
    <property type="evidence" value="ECO:0007669"/>
    <property type="project" value="UniProtKB-KW"/>
</dbReference>
<keyword evidence="2" id="KW-0547">Nucleotide-binding</keyword>
<protein>
    <submittedName>
        <fullName evidence="7">Uncharacterized protein</fullName>
    </submittedName>
</protein>
<evidence type="ECO:0000256" key="6">
    <source>
        <dbReference type="SAM" id="MobiDB-lite"/>
    </source>
</evidence>
<dbReference type="InterPro" id="IPR027094">
    <property type="entry name" value="Mitofusin_fam"/>
</dbReference>
<dbReference type="GO" id="GO:0051646">
    <property type="term" value="P:mitochondrion localization"/>
    <property type="evidence" value="ECO:0007669"/>
    <property type="project" value="TreeGrafter"/>
</dbReference>
<dbReference type="GO" id="GO:0003924">
    <property type="term" value="F:GTPase activity"/>
    <property type="evidence" value="ECO:0007669"/>
    <property type="project" value="InterPro"/>
</dbReference>
<feature type="compositionally biased region" description="Basic and acidic residues" evidence="6">
    <location>
        <begin position="1"/>
        <end position="14"/>
    </location>
</feature>
<keyword evidence="3" id="KW-0378">Hydrolase</keyword>
<evidence type="ECO:0000313" key="7">
    <source>
        <dbReference type="EMBL" id="KAJ3481276.1"/>
    </source>
</evidence>
<keyword evidence="4" id="KW-0342">GTP-binding</keyword>
<dbReference type="AlphaFoldDB" id="A0AAD5YEL5"/>
<sequence>MKSTKDTLEEKLGSIEEAGATRTRSKTKEMLNLALDRVGQGKPGVEKSLISLPPYPRLLRIWDYAQEVRKTLLAGIGIAVKLGEEEARVTTSGGVDKIANIGDEYLPEGVERSRRVFMPEAMFNSLADKKGRRQSKRYSGTGGAIVAGGAVDEDPNLTALSVVSVGLGALTMVGGKTLGVRGLIEGMVRVTDLFGNETVRKWAAPVLGAVTIGTAVYLVWELPSTIPKTVGRRIQAQLVKRDETLVGANGVVLQVVDDESTFLMDERGKEVKGAEDVERKAKRAVEKFREIERRAGEVREVAELVNSA</sequence>
<evidence type="ECO:0000256" key="3">
    <source>
        <dbReference type="ARBA" id="ARBA00022801"/>
    </source>
</evidence>
<comment type="subcellular location">
    <subcellularLocation>
        <location evidence="1">Membrane</location>
    </subcellularLocation>
</comment>
<evidence type="ECO:0000256" key="2">
    <source>
        <dbReference type="ARBA" id="ARBA00022741"/>
    </source>
</evidence>
<dbReference type="EMBL" id="JANAWD010000330">
    <property type="protein sequence ID" value="KAJ3481276.1"/>
    <property type="molecule type" value="Genomic_DNA"/>
</dbReference>
<feature type="region of interest" description="Disordered" evidence="6">
    <location>
        <begin position="1"/>
        <end position="24"/>
    </location>
</feature>
<name>A0AAD5YEL5_9APHY</name>
<dbReference type="Proteomes" id="UP001212997">
    <property type="component" value="Unassembled WGS sequence"/>
</dbReference>
<comment type="caution">
    <text evidence="7">The sequence shown here is derived from an EMBL/GenBank/DDBJ whole genome shotgun (WGS) entry which is preliminary data.</text>
</comment>